<feature type="transmembrane region" description="Helical" evidence="5">
    <location>
        <begin position="36"/>
        <end position="55"/>
    </location>
</feature>
<dbReference type="InterPro" id="IPR029787">
    <property type="entry name" value="Nucleotide_cyclase"/>
</dbReference>
<evidence type="ECO:0000256" key="5">
    <source>
        <dbReference type="SAM" id="Phobius"/>
    </source>
</evidence>
<dbReference type="KEGG" id="palk:PSAKL28_33670"/>
<evidence type="ECO:0000256" key="2">
    <source>
        <dbReference type="ARBA" id="ARBA00004533"/>
    </source>
</evidence>
<comment type="subcellular location">
    <subcellularLocation>
        <location evidence="2">Cell inner membrane</location>
    </subcellularLocation>
</comment>
<evidence type="ECO:0000256" key="4">
    <source>
        <dbReference type="ARBA" id="ARBA00034247"/>
    </source>
</evidence>
<dbReference type="EC" id="2.7.7.65" evidence="3"/>
<dbReference type="GO" id="GO:0052621">
    <property type="term" value="F:diguanylate cyclase activity"/>
    <property type="evidence" value="ECO:0007669"/>
    <property type="project" value="UniProtKB-EC"/>
</dbReference>
<dbReference type="OrthoDB" id="9812260at2"/>
<feature type="transmembrane region" description="Helical" evidence="5">
    <location>
        <begin position="146"/>
        <end position="165"/>
    </location>
</feature>
<feature type="transmembrane region" description="Helical" evidence="5">
    <location>
        <begin position="6"/>
        <end position="24"/>
    </location>
</feature>
<dbReference type="SUPFAM" id="SSF55073">
    <property type="entry name" value="Nucleotide cyclase"/>
    <property type="match status" value="1"/>
</dbReference>
<dbReference type="InterPro" id="IPR043128">
    <property type="entry name" value="Rev_trsase/Diguanyl_cyclase"/>
</dbReference>
<dbReference type="AlphaFoldDB" id="A0A077FGZ3"/>
<evidence type="ECO:0000256" key="3">
    <source>
        <dbReference type="ARBA" id="ARBA00012528"/>
    </source>
</evidence>
<sequence length="403" mass="43392">MLLSIPTLLMVAVFIFGLMGLLTLHAWSRGVREQTLGYLGSMLILAALGATLVSLRGQAPNFISLVLGNIVLLLGAALNWTAMRVFGGRPAHLPGIFAGALFWSLWGLMPGFYGDLGLRVTLYSLLTAVYGGLSVFELWRNRKRLEVAYLPALLLTLAHTGFYAVRSFADQGVSLEHALASTGHGTIFFAFLLFESMLYAIGIAYVTLAMVRERTELKFKAAAYTDPLTGIGNRRAFMSRGAQLLADCARRGEPAALLLCDLDHFKRLNDAYGHQTGDQALIAFSQVASQSIRQADVFARIGGEEFACLLGNADEHEALRIAQRICNSFHALPLLDAGVLSVSIGIVAGNAGEHELSRLLSMADNALYAAKDQGRNRVQLYQGAFSAPESTSPATTTPPALVG</sequence>
<feature type="domain" description="GGDEF" evidence="6">
    <location>
        <begin position="253"/>
        <end position="383"/>
    </location>
</feature>
<dbReference type="Proteomes" id="UP000028931">
    <property type="component" value="Chromosome"/>
</dbReference>
<dbReference type="PANTHER" id="PTHR45138:SF9">
    <property type="entry name" value="DIGUANYLATE CYCLASE DGCM-RELATED"/>
    <property type="match status" value="1"/>
</dbReference>
<feature type="transmembrane region" description="Helical" evidence="5">
    <location>
        <begin position="61"/>
        <end position="81"/>
    </location>
</feature>
<dbReference type="GO" id="GO:0005886">
    <property type="term" value="C:plasma membrane"/>
    <property type="evidence" value="ECO:0007669"/>
    <property type="project" value="UniProtKB-SubCell"/>
</dbReference>
<feature type="transmembrane region" description="Helical" evidence="5">
    <location>
        <begin position="185"/>
        <end position="211"/>
    </location>
</feature>
<proteinExistence type="predicted"/>
<dbReference type="GO" id="GO:1902201">
    <property type="term" value="P:negative regulation of bacterial-type flagellum-dependent cell motility"/>
    <property type="evidence" value="ECO:0007669"/>
    <property type="project" value="TreeGrafter"/>
</dbReference>
<evidence type="ECO:0000256" key="1">
    <source>
        <dbReference type="ARBA" id="ARBA00001946"/>
    </source>
</evidence>
<dbReference type="PROSITE" id="PS50887">
    <property type="entry name" value="GGDEF"/>
    <property type="match status" value="1"/>
</dbReference>
<name>A0A077FGZ3_9PSED</name>
<dbReference type="InterPro" id="IPR050469">
    <property type="entry name" value="Diguanylate_Cyclase"/>
</dbReference>
<evidence type="ECO:0000313" key="7">
    <source>
        <dbReference type="EMBL" id="AIL62526.1"/>
    </source>
</evidence>
<feature type="transmembrane region" description="Helical" evidence="5">
    <location>
        <begin position="93"/>
        <end position="114"/>
    </location>
</feature>
<dbReference type="PANTHER" id="PTHR45138">
    <property type="entry name" value="REGULATORY COMPONENTS OF SENSORY TRANSDUCTION SYSTEM"/>
    <property type="match status" value="1"/>
</dbReference>
<dbReference type="FunFam" id="3.30.70.270:FF:000001">
    <property type="entry name" value="Diguanylate cyclase domain protein"/>
    <property type="match status" value="1"/>
</dbReference>
<dbReference type="CDD" id="cd01949">
    <property type="entry name" value="GGDEF"/>
    <property type="match status" value="1"/>
</dbReference>
<dbReference type="Pfam" id="PF00990">
    <property type="entry name" value="GGDEF"/>
    <property type="match status" value="1"/>
</dbReference>
<reference evidence="7 8" key="1">
    <citation type="submission" date="2014-07" db="EMBL/GenBank/DDBJ databases">
        <authorList>
            <person name="Lee K."/>
            <person name="Lim J.Y."/>
            <person name="Hwang I."/>
        </authorList>
    </citation>
    <scope>NUCLEOTIDE SEQUENCE [LARGE SCALE GENOMIC DNA]</scope>
    <source>
        <strain evidence="7 8">KL28</strain>
    </source>
</reference>
<dbReference type="eggNOG" id="COG3706">
    <property type="taxonomic scope" value="Bacteria"/>
</dbReference>
<comment type="catalytic activity">
    <reaction evidence="4">
        <text>2 GTP = 3',3'-c-di-GMP + 2 diphosphate</text>
        <dbReference type="Rhea" id="RHEA:24898"/>
        <dbReference type="ChEBI" id="CHEBI:33019"/>
        <dbReference type="ChEBI" id="CHEBI:37565"/>
        <dbReference type="ChEBI" id="CHEBI:58805"/>
        <dbReference type="EC" id="2.7.7.65"/>
    </reaction>
</comment>
<evidence type="ECO:0000313" key="8">
    <source>
        <dbReference type="Proteomes" id="UP000028931"/>
    </source>
</evidence>
<dbReference type="InterPro" id="IPR000160">
    <property type="entry name" value="GGDEF_dom"/>
</dbReference>
<keyword evidence="5" id="KW-0812">Transmembrane</keyword>
<comment type="cofactor">
    <cofactor evidence="1">
        <name>Mg(2+)</name>
        <dbReference type="ChEBI" id="CHEBI:18420"/>
    </cofactor>
</comment>
<dbReference type="NCBIfam" id="TIGR00254">
    <property type="entry name" value="GGDEF"/>
    <property type="match status" value="1"/>
</dbReference>
<dbReference type="GO" id="GO:0043709">
    <property type="term" value="P:cell adhesion involved in single-species biofilm formation"/>
    <property type="evidence" value="ECO:0007669"/>
    <property type="project" value="TreeGrafter"/>
</dbReference>
<gene>
    <name evidence="7" type="ORF">PSAKL28_33670</name>
</gene>
<evidence type="ECO:0000259" key="6">
    <source>
        <dbReference type="PROSITE" id="PS50887"/>
    </source>
</evidence>
<keyword evidence="5" id="KW-1133">Transmembrane helix</keyword>
<dbReference type="SMART" id="SM00267">
    <property type="entry name" value="GGDEF"/>
    <property type="match status" value="1"/>
</dbReference>
<accession>A0A077FGZ3</accession>
<organism evidence="7 8">
    <name type="scientific">Pseudomonas alkylphenolica</name>
    <dbReference type="NCBI Taxonomy" id="237609"/>
    <lineage>
        <taxon>Bacteria</taxon>
        <taxon>Pseudomonadati</taxon>
        <taxon>Pseudomonadota</taxon>
        <taxon>Gammaproteobacteria</taxon>
        <taxon>Pseudomonadales</taxon>
        <taxon>Pseudomonadaceae</taxon>
        <taxon>Pseudomonas</taxon>
    </lineage>
</organism>
<dbReference type="HOGENOM" id="CLU_000445_11_1_6"/>
<keyword evidence="5" id="KW-0472">Membrane</keyword>
<feature type="transmembrane region" description="Helical" evidence="5">
    <location>
        <begin position="120"/>
        <end position="139"/>
    </location>
</feature>
<dbReference type="RefSeq" id="WP_051939457.1">
    <property type="nucleotide sequence ID" value="NZ_CP009048.1"/>
</dbReference>
<dbReference type="EMBL" id="CP009048">
    <property type="protein sequence ID" value="AIL62526.1"/>
    <property type="molecule type" value="Genomic_DNA"/>
</dbReference>
<dbReference type="Gene3D" id="3.30.70.270">
    <property type="match status" value="1"/>
</dbReference>
<protein>
    <recommendedName>
        <fullName evidence="3">diguanylate cyclase</fullName>
        <ecNumber evidence="3">2.7.7.65</ecNumber>
    </recommendedName>
</protein>